<dbReference type="PANTHER" id="PTHR34477">
    <property type="entry name" value="UPF0213 PROTEIN YHBQ"/>
    <property type="match status" value="1"/>
</dbReference>
<dbReference type="CDD" id="cd10449">
    <property type="entry name" value="GIY-YIG_SLX1_like"/>
    <property type="match status" value="1"/>
</dbReference>
<dbReference type="STRING" id="1048983.EL17_07240"/>
<evidence type="ECO:0000259" key="2">
    <source>
        <dbReference type="PROSITE" id="PS50164"/>
    </source>
</evidence>
<dbReference type="Proteomes" id="UP000027821">
    <property type="component" value="Unassembled WGS sequence"/>
</dbReference>
<sequence>MDYFVYILQSAKDGSFYIGYSENPSSRLEKHNRPHSGYTGRKQPWKIVYTEQFDSKAEAQKREQYIKKMKSKDFILKLINGSSAG</sequence>
<evidence type="ECO:0000313" key="3">
    <source>
        <dbReference type="EMBL" id="KEO73941.1"/>
    </source>
</evidence>
<comment type="caution">
    <text evidence="3">The sequence shown here is derived from an EMBL/GenBank/DDBJ whole genome shotgun (WGS) entry which is preliminary data.</text>
</comment>
<proteinExistence type="inferred from homology"/>
<name>A0A074KVD3_9BACT</name>
<dbReference type="AlphaFoldDB" id="A0A074KVD3"/>
<dbReference type="InterPro" id="IPR035901">
    <property type="entry name" value="GIY-YIG_endonuc_sf"/>
</dbReference>
<dbReference type="RefSeq" id="WP_035073382.1">
    <property type="nucleotide sequence ID" value="NZ_JMIH01000016.1"/>
</dbReference>
<organism evidence="3 4">
    <name type="scientific">Anditalea andensis</name>
    <dbReference type="NCBI Taxonomy" id="1048983"/>
    <lineage>
        <taxon>Bacteria</taxon>
        <taxon>Pseudomonadati</taxon>
        <taxon>Bacteroidota</taxon>
        <taxon>Cytophagia</taxon>
        <taxon>Cytophagales</taxon>
        <taxon>Cytophagaceae</taxon>
        <taxon>Anditalea</taxon>
    </lineage>
</organism>
<protein>
    <submittedName>
        <fullName evidence="3">Excinuclease ABC subunit C</fullName>
    </submittedName>
</protein>
<keyword evidence="4" id="KW-1185">Reference proteome</keyword>
<dbReference type="InterPro" id="IPR000305">
    <property type="entry name" value="GIY-YIG_endonuc"/>
</dbReference>
<feature type="domain" description="GIY-YIG" evidence="2">
    <location>
        <begin position="1"/>
        <end position="76"/>
    </location>
</feature>
<accession>A0A074KVD3</accession>
<dbReference type="Pfam" id="PF01541">
    <property type="entry name" value="GIY-YIG"/>
    <property type="match status" value="1"/>
</dbReference>
<dbReference type="OrthoDB" id="1495241at2"/>
<dbReference type="SUPFAM" id="SSF82771">
    <property type="entry name" value="GIY-YIG endonuclease"/>
    <property type="match status" value="1"/>
</dbReference>
<dbReference type="Gene3D" id="3.40.1440.10">
    <property type="entry name" value="GIY-YIG endonuclease"/>
    <property type="match status" value="1"/>
</dbReference>
<comment type="similarity">
    <text evidence="1">Belongs to the UPF0213 family.</text>
</comment>
<dbReference type="InterPro" id="IPR050190">
    <property type="entry name" value="UPF0213_domain"/>
</dbReference>
<dbReference type="PANTHER" id="PTHR34477:SF1">
    <property type="entry name" value="UPF0213 PROTEIN YHBQ"/>
    <property type="match status" value="1"/>
</dbReference>
<dbReference type="EMBL" id="JMIH01000016">
    <property type="protein sequence ID" value="KEO73941.1"/>
    <property type="molecule type" value="Genomic_DNA"/>
</dbReference>
<reference evidence="3 4" key="1">
    <citation type="submission" date="2014-04" db="EMBL/GenBank/DDBJ databases">
        <title>Characterization and application of a salt tolerant electro-active bacterium.</title>
        <authorList>
            <person name="Yang L."/>
            <person name="Wei S."/>
            <person name="Tay Q.X.M."/>
        </authorList>
    </citation>
    <scope>NUCLEOTIDE SEQUENCE [LARGE SCALE GENOMIC DNA]</scope>
    <source>
        <strain evidence="3 4">LY1</strain>
    </source>
</reference>
<evidence type="ECO:0000256" key="1">
    <source>
        <dbReference type="ARBA" id="ARBA00007435"/>
    </source>
</evidence>
<evidence type="ECO:0000313" key="4">
    <source>
        <dbReference type="Proteomes" id="UP000027821"/>
    </source>
</evidence>
<dbReference type="PROSITE" id="PS50164">
    <property type="entry name" value="GIY_YIG"/>
    <property type="match status" value="1"/>
</dbReference>
<dbReference type="eggNOG" id="COG2827">
    <property type="taxonomic scope" value="Bacteria"/>
</dbReference>
<gene>
    <name evidence="3" type="ORF">EL17_07240</name>
</gene>